<organism evidence="3 4">
    <name type="scientific">Lawsonella clevelandensis</name>
    <dbReference type="NCBI Taxonomy" id="1528099"/>
    <lineage>
        <taxon>Bacteria</taxon>
        <taxon>Bacillati</taxon>
        <taxon>Actinomycetota</taxon>
        <taxon>Actinomycetes</taxon>
        <taxon>Mycobacteriales</taxon>
        <taxon>Lawsonellaceae</taxon>
        <taxon>Lawsonella</taxon>
    </lineage>
</organism>
<evidence type="ECO:0000313" key="4">
    <source>
        <dbReference type="Proteomes" id="UP000248606"/>
    </source>
</evidence>
<dbReference type="InterPro" id="IPR057666">
    <property type="entry name" value="DrpA_SLOG"/>
</dbReference>
<dbReference type="NCBIfam" id="TIGR00732">
    <property type="entry name" value="dprA"/>
    <property type="match status" value="1"/>
</dbReference>
<dbReference type="Proteomes" id="UP000248606">
    <property type="component" value="Unassembled WGS sequence"/>
</dbReference>
<dbReference type="RefSeq" id="WP_290595413.1">
    <property type="nucleotide sequence ID" value="NZ_CAKZIO010000003.1"/>
</dbReference>
<accession>A0A2W5KBC6</accession>
<dbReference type="PANTHER" id="PTHR43022:SF1">
    <property type="entry name" value="PROTEIN SMF"/>
    <property type="match status" value="1"/>
</dbReference>
<dbReference type="Pfam" id="PF02481">
    <property type="entry name" value="DNA_processg_A"/>
    <property type="match status" value="1"/>
</dbReference>
<dbReference type="Gene3D" id="3.40.50.450">
    <property type="match status" value="1"/>
</dbReference>
<dbReference type="EMBL" id="QFOZ01000001">
    <property type="protein sequence ID" value="PZP89802.1"/>
    <property type="molecule type" value="Genomic_DNA"/>
</dbReference>
<evidence type="ECO:0000259" key="2">
    <source>
        <dbReference type="Pfam" id="PF02481"/>
    </source>
</evidence>
<name>A0A2W5KBC6_9ACTN</name>
<sequence length="388" mass="42209">MKYSDTELAWAYLARVAEGPCAPLADLIAHVGPEYAAEVIRNKDVLPDALERKVRARREWDCAVDDLDSAHANGFRLLTPDQPEWPKEQLAVFNYDAVHARQEHDNAAYAPYALWVKGDIDVLQCAAVAVVGSRHPSTEGKQITTELSAEVAAEGVGIVSGLACGVDGIAHRTALQMGVPTMAVIACGLDRVYPAQHSALYKSIANHGLIVSEYPPGTRPARYRFLARNRLLAAFSQGVVVTSAAWRSGALNTASWARDLGCPVMSVPHSIHDVDGAGCHRLIREGATLVTRGEEIMEEIGPIGQLALPLENSSLPTDRLTQDNKKVWNAISPFFPTSLMEICTETGLETKTVQMSLKSLCDCKLVSITAGRWIRKESASHEERVPHC</sequence>
<dbReference type="PANTHER" id="PTHR43022">
    <property type="entry name" value="PROTEIN SMF"/>
    <property type="match status" value="1"/>
</dbReference>
<dbReference type="SUPFAM" id="SSF102405">
    <property type="entry name" value="MCP/YpsA-like"/>
    <property type="match status" value="1"/>
</dbReference>
<gene>
    <name evidence="3" type="primary">dprA</name>
    <name evidence="3" type="ORF">DI579_01160</name>
</gene>
<proteinExistence type="inferred from homology"/>
<feature type="domain" description="Smf/DprA SLOG" evidence="2">
    <location>
        <begin position="104"/>
        <end position="300"/>
    </location>
</feature>
<dbReference type="InterPro" id="IPR003488">
    <property type="entry name" value="DprA"/>
</dbReference>
<dbReference type="AlphaFoldDB" id="A0A2W5KBC6"/>
<reference evidence="3 4" key="1">
    <citation type="submission" date="2017-08" db="EMBL/GenBank/DDBJ databases">
        <title>Infants hospitalized years apart are colonized by the same room-sourced microbial strains.</title>
        <authorList>
            <person name="Brooks B."/>
            <person name="Olm M.R."/>
            <person name="Firek B.A."/>
            <person name="Baker R."/>
            <person name="Thomas B.C."/>
            <person name="Morowitz M.J."/>
            <person name="Banfield J.F."/>
        </authorList>
    </citation>
    <scope>NUCLEOTIDE SEQUENCE [LARGE SCALE GENOMIC DNA]</scope>
    <source>
        <strain evidence="3">S2_006_000_R1_57</strain>
    </source>
</reference>
<comment type="similarity">
    <text evidence="1">Belongs to the DprA/Smf family.</text>
</comment>
<dbReference type="GO" id="GO:0009294">
    <property type="term" value="P:DNA-mediated transformation"/>
    <property type="evidence" value="ECO:0007669"/>
    <property type="project" value="InterPro"/>
</dbReference>
<evidence type="ECO:0000256" key="1">
    <source>
        <dbReference type="ARBA" id="ARBA00006525"/>
    </source>
</evidence>
<protein>
    <submittedName>
        <fullName evidence="3">DNA-protecting protein DprA</fullName>
    </submittedName>
</protein>
<evidence type="ECO:0000313" key="3">
    <source>
        <dbReference type="EMBL" id="PZP89802.1"/>
    </source>
</evidence>
<comment type="caution">
    <text evidence="3">The sequence shown here is derived from an EMBL/GenBank/DDBJ whole genome shotgun (WGS) entry which is preliminary data.</text>
</comment>